<reference evidence="1 2" key="1">
    <citation type="submission" date="2021-06" db="EMBL/GenBank/DDBJ databases">
        <authorList>
            <person name="Palmer J.M."/>
        </authorList>
    </citation>
    <scope>NUCLEOTIDE SEQUENCE [LARGE SCALE GENOMIC DNA]</scope>
    <source>
        <strain evidence="2">if_2019</strain>
        <tissue evidence="1">Muscle</tissue>
    </source>
</reference>
<sequence>KGSSMPITPIFHSLQWLPVSARIIYKIFLLTFQCLHGLDPAPWEIGPFPAPHLGCRTNRGASTDSTDPDTF</sequence>
<dbReference type="EMBL" id="JAHRIQ010095455">
    <property type="protein sequence ID" value="MEQ2252638.1"/>
    <property type="molecule type" value="Genomic_DNA"/>
</dbReference>
<protein>
    <submittedName>
        <fullName evidence="1">Uncharacterized protein</fullName>
    </submittedName>
</protein>
<evidence type="ECO:0000313" key="1">
    <source>
        <dbReference type="EMBL" id="MEQ2252638.1"/>
    </source>
</evidence>
<evidence type="ECO:0000313" key="2">
    <source>
        <dbReference type="Proteomes" id="UP001482620"/>
    </source>
</evidence>
<feature type="non-terminal residue" evidence="1">
    <location>
        <position position="1"/>
    </location>
</feature>
<proteinExistence type="predicted"/>
<keyword evidence="2" id="KW-1185">Reference proteome</keyword>
<comment type="caution">
    <text evidence="1">The sequence shown here is derived from an EMBL/GenBank/DDBJ whole genome shotgun (WGS) entry which is preliminary data.</text>
</comment>
<gene>
    <name evidence="1" type="ORF">ILYODFUR_023864</name>
</gene>
<name>A0ABV0V7S9_9TELE</name>
<organism evidence="1 2">
    <name type="scientific">Ilyodon furcidens</name>
    <name type="common">goldbreast splitfin</name>
    <dbReference type="NCBI Taxonomy" id="33524"/>
    <lineage>
        <taxon>Eukaryota</taxon>
        <taxon>Metazoa</taxon>
        <taxon>Chordata</taxon>
        <taxon>Craniata</taxon>
        <taxon>Vertebrata</taxon>
        <taxon>Euteleostomi</taxon>
        <taxon>Actinopterygii</taxon>
        <taxon>Neopterygii</taxon>
        <taxon>Teleostei</taxon>
        <taxon>Neoteleostei</taxon>
        <taxon>Acanthomorphata</taxon>
        <taxon>Ovalentaria</taxon>
        <taxon>Atherinomorphae</taxon>
        <taxon>Cyprinodontiformes</taxon>
        <taxon>Goodeidae</taxon>
        <taxon>Ilyodon</taxon>
    </lineage>
</organism>
<dbReference type="Proteomes" id="UP001482620">
    <property type="component" value="Unassembled WGS sequence"/>
</dbReference>
<accession>A0ABV0V7S9</accession>